<dbReference type="EMBL" id="LN610575">
    <property type="protein sequence ID" value="CEF89353.1"/>
    <property type="molecule type" value="Genomic_DNA"/>
</dbReference>
<dbReference type="SUPFAM" id="SSF54171">
    <property type="entry name" value="DNA-binding domain"/>
    <property type="match status" value="1"/>
</dbReference>
<dbReference type="PROSITE" id="PS51032">
    <property type="entry name" value="AP2_ERF"/>
    <property type="match status" value="1"/>
</dbReference>
<dbReference type="GO" id="GO:0003677">
    <property type="term" value="F:DNA binding"/>
    <property type="evidence" value="ECO:0007669"/>
    <property type="project" value="UniProtKB-KW"/>
</dbReference>
<sequence>MAVKDLTGQTFTYLRVVGDSGARSNSREVLWLCECICGAILKIRTGALKVGDNKSCGCMQSKLLSSHGMYGTPTYNSWRTMIDRCTNPKHKSYKYYKDVTIDPKWKTFEGFYEDMGERPEKKTLDRKDSTKGYCKSNCRWATDSEQQQNKPASTRNTNGYPGIFFRNNRYVARIRYEGKRIYLGCYKTAEEAHKVYDDKGRELFGEEWKSYFDVSGQKR</sequence>
<evidence type="ECO:0000313" key="6">
    <source>
        <dbReference type="Proteomes" id="UP000030224"/>
    </source>
</evidence>
<evidence type="ECO:0000313" key="5">
    <source>
        <dbReference type="EMBL" id="CEF89353.1"/>
    </source>
</evidence>
<keyword evidence="1" id="KW-0805">Transcription regulation</keyword>
<dbReference type="InterPro" id="IPR016177">
    <property type="entry name" value="DNA-bd_dom_sf"/>
</dbReference>
<dbReference type="InterPro" id="IPR001471">
    <property type="entry name" value="AP2/ERF_dom"/>
</dbReference>
<dbReference type="Gene3D" id="3.30.730.10">
    <property type="entry name" value="AP2/ERF domain"/>
    <property type="match status" value="1"/>
</dbReference>
<evidence type="ECO:0000256" key="3">
    <source>
        <dbReference type="ARBA" id="ARBA00023163"/>
    </source>
</evidence>
<name>A0A0A1IUA6_9CAUD</name>
<evidence type="ECO:0000256" key="1">
    <source>
        <dbReference type="ARBA" id="ARBA00023015"/>
    </source>
</evidence>
<dbReference type="InterPro" id="IPR036955">
    <property type="entry name" value="AP2/ERF_dom_sf"/>
</dbReference>
<protein>
    <recommendedName>
        <fullName evidence="4">AP2/ERF domain-containing protein</fullName>
    </recommendedName>
</protein>
<evidence type="ECO:0000256" key="2">
    <source>
        <dbReference type="ARBA" id="ARBA00023125"/>
    </source>
</evidence>
<dbReference type="SMART" id="SM00380">
    <property type="entry name" value="AP2"/>
    <property type="match status" value="1"/>
</dbReference>
<keyword evidence="3" id="KW-0804">Transcription</keyword>
<dbReference type="GO" id="GO:0003700">
    <property type="term" value="F:DNA-binding transcription factor activity"/>
    <property type="evidence" value="ECO:0007669"/>
    <property type="project" value="InterPro"/>
</dbReference>
<reference evidence="5 6" key="1">
    <citation type="journal article" date="2015" name="PLoS ONE">
        <title>Investigation of a Large Collection of Pseudomonas aeruginosa Bacteriophages Collected from a Single Environmental Source in Abidjan, Cote d'Ivoire.</title>
        <authorList>
            <person name="Essoh C."/>
            <person name="Latino L."/>
            <person name="Midoux C."/>
            <person name="Blouin Y."/>
            <person name="Loukou G."/>
            <person name="Nguetta S.P."/>
            <person name="Lathro S."/>
            <person name="Cablanmian A."/>
            <person name="Kouassi A.K."/>
            <person name="Vergnaud G."/>
            <person name="Pourcel C."/>
        </authorList>
    </citation>
    <scope>NUCLEOTIDE SEQUENCE [LARGE SCALE GENOMIC DNA]</scope>
    <source>
        <strain evidence="5">Ab08</strain>
    </source>
</reference>
<feature type="domain" description="AP2/ERF" evidence="4">
    <location>
        <begin position="153"/>
        <end position="213"/>
    </location>
</feature>
<evidence type="ECO:0000259" key="4">
    <source>
        <dbReference type="PROSITE" id="PS51032"/>
    </source>
</evidence>
<proteinExistence type="predicted"/>
<keyword evidence="2" id="KW-0238">DNA-binding</keyword>
<dbReference type="Proteomes" id="UP000030224">
    <property type="component" value="Segment"/>
</dbReference>
<accession>A0A0A1IUA6</accession>
<gene>
    <name evidence="5" type="primary">ORF38</name>
</gene>
<organism evidence="5 6">
    <name type="scientific">Pseudomonas phage vB_PaeM_C2-10_Ab08</name>
    <dbReference type="NCBI Taxonomy" id="1548903"/>
    <lineage>
        <taxon>Viruses</taxon>
        <taxon>Duplodnaviria</taxon>
        <taxon>Heunggongvirae</taxon>
        <taxon>Uroviricota</taxon>
        <taxon>Caudoviricetes</taxon>
        <taxon>Vandenendeviridae</taxon>
        <taxon>Skurskavirinae</taxon>
        <taxon>Pakpunavirus</taxon>
        <taxon>Pakpunavirus CAb1</taxon>
    </lineage>
</organism>